<feature type="compositionally biased region" description="Pro residues" evidence="1">
    <location>
        <begin position="86"/>
        <end position="105"/>
    </location>
</feature>
<feature type="region of interest" description="Disordered" evidence="1">
    <location>
        <begin position="84"/>
        <end position="105"/>
    </location>
</feature>
<evidence type="ECO:0000313" key="2">
    <source>
        <dbReference type="EMBL" id="GHI18202.1"/>
    </source>
</evidence>
<reference evidence="3" key="1">
    <citation type="submission" date="2020-09" db="EMBL/GenBank/DDBJ databases">
        <title>Whole genome shotgun sequence of Streptomyces cinnamonensis NBRC 15873.</title>
        <authorList>
            <person name="Komaki H."/>
            <person name="Tamura T."/>
        </authorList>
    </citation>
    <scope>NUCLEOTIDE SEQUENCE [LARGE SCALE GENOMIC DNA]</scope>
    <source>
        <strain evidence="3">NBRC 15873</strain>
    </source>
</reference>
<dbReference type="Proteomes" id="UP000660554">
    <property type="component" value="Unassembled WGS sequence"/>
</dbReference>
<protein>
    <submittedName>
        <fullName evidence="2">Uncharacterized protein</fullName>
    </submittedName>
</protein>
<evidence type="ECO:0000313" key="3">
    <source>
        <dbReference type="Proteomes" id="UP000660554"/>
    </source>
</evidence>
<keyword evidence="3" id="KW-1185">Reference proteome</keyword>
<sequence length="105" mass="11446">MHPRRMCLDCHTLTETPVLLYAIERPTGPAFPVYACPDCAPARMSYEQAMSQLFNHTQRCADCTPDDSCAQGWALSRVVGRVLRRIPPPTPPTAAAPPPPNSLGS</sequence>
<proteinExistence type="predicted"/>
<name>A0ABQ3NZL8_STRVG</name>
<accession>A0ABQ3NZL8</accession>
<dbReference type="EMBL" id="BNDV01000018">
    <property type="protein sequence ID" value="GHI18202.1"/>
    <property type="molecule type" value="Genomic_DNA"/>
</dbReference>
<gene>
    <name evidence="2" type="ORF">Scinn_76650</name>
</gene>
<comment type="caution">
    <text evidence="2">The sequence shown here is derived from an EMBL/GenBank/DDBJ whole genome shotgun (WGS) entry which is preliminary data.</text>
</comment>
<evidence type="ECO:0000256" key="1">
    <source>
        <dbReference type="SAM" id="MobiDB-lite"/>
    </source>
</evidence>
<organism evidence="2 3">
    <name type="scientific">Streptomyces virginiae</name>
    <name type="common">Streptomyces cinnamonensis</name>
    <dbReference type="NCBI Taxonomy" id="1961"/>
    <lineage>
        <taxon>Bacteria</taxon>
        <taxon>Bacillati</taxon>
        <taxon>Actinomycetota</taxon>
        <taxon>Actinomycetes</taxon>
        <taxon>Kitasatosporales</taxon>
        <taxon>Streptomycetaceae</taxon>
        <taxon>Streptomyces</taxon>
    </lineage>
</organism>